<accession>M0M8G5</accession>
<evidence type="ECO:0000313" key="3">
    <source>
        <dbReference type="Proteomes" id="UP000011607"/>
    </source>
</evidence>
<organism evidence="2 3">
    <name type="scientific">Halobiforma nitratireducens JCM 10879</name>
    <dbReference type="NCBI Taxonomy" id="1227454"/>
    <lineage>
        <taxon>Archaea</taxon>
        <taxon>Methanobacteriati</taxon>
        <taxon>Methanobacteriota</taxon>
        <taxon>Stenosarchaea group</taxon>
        <taxon>Halobacteria</taxon>
        <taxon>Halobacteriales</taxon>
        <taxon>Natrialbaceae</taxon>
        <taxon>Halobiforma</taxon>
    </lineage>
</organism>
<dbReference type="OrthoDB" id="204533at2157"/>
<feature type="compositionally biased region" description="Basic and acidic residues" evidence="1">
    <location>
        <begin position="16"/>
        <end position="35"/>
    </location>
</feature>
<gene>
    <name evidence="2" type="ORF">C446_06995</name>
</gene>
<keyword evidence="3" id="KW-1185">Reference proteome</keyword>
<dbReference type="AlphaFoldDB" id="M0M8G5"/>
<dbReference type="RefSeq" id="WP_006672340.1">
    <property type="nucleotide sequence ID" value="NZ_AOMA01000070.1"/>
</dbReference>
<name>M0M8G5_9EURY</name>
<dbReference type="InterPro" id="IPR055551">
    <property type="entry name" value="DUF7127"/>
</dbReference>
<proteinExistence type="predicted"/>
<dbReference type="eggNOG" id="arCOG04606">
    <property type="taxonomic scope" value="Archaea"/>
</dbReference>
<dbReference type="Pfam" id="PF23444">
    <property type="entry name" value="DUF7127"/>
    <property type="match status" value="1"/>
</dbReference>
<evidence type="ECO:0000256" key="1">
    <source>
        <dbReference type="SAM" id="MobiDB-lite"/>
    </source>
</evidence>
<comment type="caution">
    <text evidence="2">The sequence shown here is derived from an EMBL/GenBank/DDBJ whole genome shotgun (WGS) entry which is preliminary data.</text>
</comment>
<protein>
    <recommendedName>
        <fullName evidence="4">Hsp20/alpha crystallin family protein</fullName>
    </recommendedName>
</protein>
<dbReference type="EMBL" id="AOMA01000070">
    <property type="protein sequence ID" value="EMA40904.1"/>
    <property type="molecule type" value="Genomic_DNA"/>
</dbReference>
<evidence type="ECO:0000313" key="2">
    <source>
        <dbReference type="EMBL" id="EMA40904.1"/>
    </source>
</evidence>
<evidence type="ECO:0008006" key="4">
    <source>
        <dbReference type="Google" id="ProtNLM"/>
    </source>
</evidence>
<reference evidence="2 3" key="1">
    <citation type="journal article" date="2014" name="PLoS Genet.">
        <title>Phylogenetically driven sequencing of extremely halophilic archaea reveals strategies for static and dynamic osmo-response.</title>
        <authorList>
            <person name="Becker E.A."/>
            <person name="Seitzer P.M."/>
            <person name="Tritt A."/>
            <person name="Larsen D."/>
            <person name="Krusor M."/>
            <person name="Yao A.I."/>
            <person name="Wu D."/>
            <person name="Madern D."/>
            <person name="Eisen J.A."/>
            <person name="Darling A.E."/>
            <person name="Facciotti M.T."/>
        </authorList>
    </citation>
    <scope>NUCLEOTIDE SEQUENCE [LARGE SCALE GENOMIC DNA]</scope>
    <source>
        <strain evidence="2 3">JCM 10879</strain>
    </source>
</reference>
<dbReference type="Proteomes" id="UP000011607">
    <property type="component" value="Unassembled WGS sequence"/>
</dbReference>
<sequence>MNVPEPLRNADNSDALVRRVEYDDEHGNRDENRTEPETLIAVDFGPDVTSAGEGVTADVIDSRVIVVTATRHLEFELPQSATDVTVRNGVLTIEGDRS</sequence>
<feature type="region of interest" description="Disordered" evidence="1">
    <location>
        <begin position="1"/>
        <end position="35"/>
    </location>
</feature>